<evidence type="ECO:0000256" key="2">
    <source>
        <dbReference type="ARBA" id="ARBA00005484"/>
    </source>
</evidence>
<keyword evidence="8 9" id="KW-0472">Membrane</keyword>
<name>A0A834TGQ8_9FABA</name>
<keyword evidence="11" id="KW-1185">Reference proteome</keyword>
<dbReference type="GO" id="GO:0016020">
    <property type="term" value="C:membrane"/>
    <property type="evidence" value="ECO:0007669"/>
    <property type="project" value="UniProtKB-SubCell"/>
</dbReference>
<dbReference type="GO" id="GO:0015031">
    <property type="term" value="P:protein transport"/>
    <property type="evidence" value="ECO:0007669"/>
    <property type="project" value="UniProtKB-KW"/>
</dbReference>
<evidence type="ECO:0000256" key="9">
    <source>
        <dbReference type="SAM" id="Phobius"/>
    </source>
</evidence>
<feature type="transmembrane region" description="Helical" evidence="9">
    <location>
        <begin position="283"/>
        <end position="304"/>
    </location>
</feature>
<feature type="transmembrane region" description="Helical" evidence="9">
    <location>
        <begin position="394"/>
        <end position="414"/>
    </location>
</feature>
<sequence length="599" mass="66868">MEEVRFNVPNSDDPSLAVWTFRMWFLGLISVVLLSFLNTFFGYRSQPLVVSMISVQVATLPLGKFMAKVLPTIKFRINGFGDRHLSLNPGPFNIKEHVLISIFANAGSAFGNGTAYAIEQVLGYGWAGMLRKYVVDPGHMWWPSSVVQVSLFSPENGSGMSGLTLDWSAVASFLGSPLVTPFFAIANVTLDLFNSQGHFYNVSAIVNHNLQIDLQEYEKQGRANLSVFFAITYGIGFAPIVATLSHVALFNGREIYEQIKATRTGKEDIHTRMMKKYKDIPNCWYQVLLVASFVLALALCIFMKDQVQLPWWGLIFAAALALIFTLPISIINYGHHQSGLNIITEYVMGVISPGKPIANVCFKTYGYMSMTQAVSFLNDFKLGHYMKIPPRSMFLTLGTIIAGTTNIAVAWWLLDTVENICNPKLLPRNSPWTCPNDELLFDASVIWGLIGPKRIFGTLGNYGALNWLFLVGALGPLIVWLLQRAFPAHKWISYIHFPVLLGSTASMPPATTVNFNSWIIVGIIFNYFIRKYHNNWWKRYNYILSAALDAGLAFMGVLIYLSLTTHNITLHWWGASCDHCDLATCPTAKGILVDGCPLH</sequence>
<keyword evidence="5" id="KW-0571">Peptide transport</keyword>
<keyword evidence="7 9" id="KW-1133">Transmembrane helix</keyword>
<feature type="transmembrane region" description="Helical" evidence="9">
    <location>
        <begin position="310"/>
        <end position="331"/>
    </location>
</feature>
<evidence type="ECO:0000256" key="7">
    <source>
        <dbReference type="ARBA" id="ARBA00022989"/>
    </source>
</evidence>
<dbReference type="OrthoDB" id="9986677at2759"/>
<dbReference type="NCBIfam" id="TIGR00728">
    <property type="entry name" value="OPT_sfam"/>
    <property type="match status" value="1"/>
</dbReference>
<evidence type="ECO:0000256" key="1">
    <source>
        <dbReference type="ARBA" id="ARBA00004141"/>
    </source>
</evidence>
<gene>
    <name evidence="10" type="ORF">G2W53_031033</name>
</gene>
<evidence type="ECO:0000256" key="4">
    <source>
        <dbReference type="ARBA" id="ARBA00022692"/>
    </source>
</evidence>
<evidence type="ECO:0000313" key="10">
    <source>
        <dbReference type="EMBL" id="KAF7817064.1"/>
    </source>
</evidence>
<evidence type="ECO:0000313" key="11">
    <source>
        <dbReference type="Proteomes" id="UP000634136"/>
    </source>
</evidence>
<keyword evidence="4 9" id="KW-0812">Transmembrane</keyword>
<accession>A0A834TGQ8</accession>
<feature type="transmembrane region" description="Helical" evidence="9">
    <location>
        <begin position="227"/>
        <end position="250"/>
    </location>
</feature>
<protein>
    <submittedName>
        <fullName evidence="10">Oligopeptide transporter 2-like</fullName>
    </submittedName>
</protein>
<feature type="transmembrane region" description="Helical" evidence="9">
    <location>
        <begin position="23"/>
        <end position="43"/>
    </location>
</feature>
<comment type="subcellular location">
    <subcellularLocation>
        <location evidence="1">Membrane</location>
        <topology evidence="1">Multi-pass membrane protein</topology>
    </subcellularLocation>
</comment>
<dbReference type="EMBL" id="JAAIUW010000009">
    <property type="protein sequence ID" value="KAF7817064.1"/>
    <property type="molecule type" value="Genomic_DNA"/>
</dbReference>
<organism evidence="10 11">
    <name type="scientific">Senna tora</name>
    <dbReference type="NCBI Taxonomy" id="362788"/>
    <lineage>
        <taxon>Eukaryota</taxon>
        <taxon>Viridiplantae</taxon>
        <taxon>Streptophyta</taxon>
        <taxon>Embryophyta</taxon>
        <taxon>Tracheophyta</taxon>
        <taxon>Spermatophyta</taxon>
        <taxon>Magnoliopsida</taxon>
        <taxon>eudicotyledons</taxon>
        <taxon>Gunneridae</taxon>
        <taxon>Pentapetalae</taxon>
        <taxon>rosids</taxon>
        <taxon>fabids</taxon>
        <taxon>Fabales</taxon>
        <taxon>Fabaceae</taxon>
        <taxon>Caesalpinioideae</taxon>
        <taxon>Cassia clade</taxon>
        <taxon>Senna</taxon>
    </lineage>
</organism>
<comment type="caution">
    <text evidence="10">The sequence shown here is derived from an EMBL/GenBank/DDBJ whole genome shotgun (WGS) entry which is preliminary data.</text>
</comment>
<reference evidence="10" key="1">
    <citation type="submission" date="2020-09" db="EMBL/GenBank/DDBJ databases">
        <title>Genome-Enabled Discovery of Anthraquinone Biosynthesis in Senna tora.</title>
        <authorList>
            <person name="Kang S.-H."/>
            <person name="Pandey R.P."/>
            <person name="Lee C.-M."/>
            <person name="Sim J.-S."/>
            <person name="Jeong J.-T."/>
            <person name="Choi B.-S."/>
            <person name="Jung M."/>
            <person name="Ginzburg D."/>
            <person name="Zhao K."/>
            <person name="Won S.Y."/>
            <person name="Oh T.-J."/>
            <person name="Yu Y."/>
            <person name="Kim N.-H."/>
            <person name="Lee O.R."/>
            <person name="Lee T.-H."/>
            <person name="Bashyal P."/>
            <person name="Kim T.-S."/>
            <person name="Lee W.-H."/>
            <person name="Kawkins C."/>
            <person name="Kim C.-K."/>
            <person name="Kim J.S."/>
            <person name="Ahn B.O."/>
            <person name="Rhee S.Y."/>
            <person name="Sohng J.K."/>
        </authorList>
    </citation>
    <scope>NUCLEOTIDE SEQUENCE</scope>
    <source>
        <tissue evidence="10">Leaf</tissue>
    </source>
</reference>
<evidence type="ECO:0000256" key="8">
    <source>
        <dbReference type="ARBA" id="ARBA00023136"/>
    </source>
</evidence>
<feature type="transmembrane region" description="Helical" evidence="9">
    <location>
        <begin position="541"/>
        <end position="563"/>
    </location>
</feature>
<keyword evidence="6" id="KW-0653">Protein transport</keyword>
<feature type="transmembrane region" description="Helical" evidence="9">
    <location>
        <begin position="513"/>
        <end position="529"/>
    </location>
</feature>
<dbReference type="AlphaFoldDB" id="A0A834TGQ8"/>
<proteinExistence type="inferred from homology"/>
<evidence type="ECO:0000256" key="5">
    <source>
        <dbReference type="ARBA" id="ARBA00022856"/>
    </source>
</evidence>
<evidence type="ECO:0000256" key="3">
    <source>
        <dbReference type="ARBA" id="ARBA00022448"/>
    </source>
</evidence>
<dbReference type="InterPro" id="IPR004813">
    <property type="entry name" value="OPT"/>
</dbReference>
<dbReference type="InterPro" id="IPR004648">
    <property type="entry name" value="Oligpept_transpt"/>
</dbReference>
<dbReference type="Pfam" id="PF03169">
    <property type="entry name" value="OPT"/>
    <property type="match status" value="1"/>
</dbReference>
<dbReference type="Proteomes" id="UP000634136">
    <property type="component" value="Unassembled WGS sequence"/>
</dbReference>
<dbReference type="PANTHER" id="PTHR22601">
    <property type="entry name" value="ISP4 LIKE PROTEIN"/>
    <property type="match status" value="1"/>
</dbReference>
<keyword evidence="3" id="KW-0813">Transport</keyword>
<feature type="transmembrane region" description="Helical" evidence="9">
    <location>
        <begin position="464"/>
        <end position="482"/>
    </location>
</feature>
<comment type="similarity">
    <text evidence="2">Belongs to the oligopeptide OPT transporter (TC 2.A.67.1) family.</text>
</comment>
<dbReference type="GO" id="GO:0035673">
    <property type="term" value="F:oligopeptide transmembrane transporter activity"/>
    <property type="evidence" value="ECO:0007669"/>
    <property type="project" value="InterPro"/>
</dbReference>
<evidence type="ECO:0000256" key="6">
    <source>
        <dbReference type="ARBA" id="ARBA00022927"/>
    </source>
</evidence>